<dbReference type="Proteomes" id="UP000095358">
    <property type="component" value="Unassembled WGS sequence"/>
</dbReference>
<comment type="caution">
    <text evidence="1">The sequence shown here is derived from an EMBL/GenBank/DDBJ whole genome shotgun (WGS) entry which is preliminary data.</text>
</comment>
<evidence type="ECO:0000313" key="1">
    <source>
        <dbReference type="EMBL" id="OEJ92931.1"/>
    </source>
</evidence>
<dbReference type="EMBL" id="LPNN01000001">
    <property type="protein sequence ID" value="OEJ92931.1"/>
    <property type="molecule type" value="Genomic_DNA"/>
</dbReference>
<name>A0A1E5S131_HANUV</name>
<reference evidence="2" key="1">
    <citation type="journal article" date="2016" name="Genome Announc.">
        <title>Genome sequences of three species of Hanseniaspora isolated from spontaneous wine fermentations.</title>
        <authorList>
            <person name="Sternes P.R."/>
            <person name="Lee D."/>
            <person name="Kutyna D.R."/>
            <person name="Borneman A.R."/>
        </authorList>
    </citation>
    <scope>NUCLEOTIDE SEQUENCE [LARGE SCALE GENOMIC DNA]</scope>
    <source>
        <strain evidence="2">AWRI3580</strain>
    </source>
</reference>
<keyword evidence="2" id="KW-1185">Reference proteome</keyword>
<protein>
    <submittedName>
        <fullName evidence="1">Uncharacterized protein</fullName>
    </submittedName>
</protein>
<accession>A0A1E5S131</accession>
<dbReference type="VEuPathDB" id="FungiDB:AWRI3580_g92"/>
<evidence type="ECO:0000313" key="2">
    <source>
        <dbReference type="Proteomes" id="UP000095358"/>
    </source>
</evidence>
<organism evidence="1 2">
    <name type="scientific">Hanseniaspora uvarum</name>
    <name type="common">Yeast</name>
    <name type="synonym">Kloeckera apiculata</name>
    <dbReference type="NCBI Taxonomy" id="29833"/>
    <lineage>
        <taxon>Eukaryota</taxon>
        <taxon>Fungi</taxon>
        <taxon>Dikarya</taxon>
        <taxon>Ascomycota</taxon>
        <taxon>Saccharomycotina</taxon>
        <taxon>Saccharomycetes</taxon>
        <taxon>Saccharomycodales</taxon>
        <taxon>Saccharomycodaceae</taxon>
        <taxon>Hanseniaspora</taxon>
    </lineage>
</organism>
<dbReference type="OrthoDB" id="3973274at2759"/>
<sequence>MDNYVNGNEGNDDKALTMKLYDGSALDPYLGLSTMARNKLITKKNALNWHINTDLKYITSDELTSWIPELFTLDKADRLLDKAQAEEVVRTDENIELLSSGNERSLLLSSKRQAASNSCHNSNIHFNCKKIKMEKDLGLSQECTYTTNNLEIIESDEEEAMIMENGYVRGETLLTFFSEVTENEELS</sequence>
<proteinExistence type="predicted"/>
<dbReference type="AlphaFoldDB" id="A0A1E5S131"/>
<gene>
    <name evidence="1" type="ORF">AWRI3580_g92</name>
</gene>